<sequence>MCEIIIISLLFNGVTHSVNCCGKPGPLTSFIDNGNKFQIFLQLFQFSPNESFLGPI</sequence>
<reference evidence="1" key="1">
    <citation type="submission" date="2018-05" db="EMBL/GenBank/DDBJ databases">
        <authorList>
            <person name="Lanie J.A."/>
            <person name="Ng W.-L."/>
            <person name="Kazmierczak K.M."/>
            <person name="Andrzejewski T.M."/>
            <person name="Davidsen T.M."/>
            <person name="Wayne K.J."/>
            <person name="Tettelin H."/>
            <person name="Glass J.I."/>
            <person name="Rusch D."/>
            <person name="Podicherti R."/>
            <person name="Tsui H.-C.T."/>
            <person name="Winkler M.E."/>
        </authorList>
    </citation>
    <scope>NUCLEOTIDE SEQUENCE</scope>
</reference>
<name>A0A381YXE4_9ZZZZ</name>
<protein>
    <submittedName>
        <fullName evidence="1">Uncharacterized protein</fullName>
    </submittedName>
</protein>
<evidence type="ECO:0000313" key="1">
    <source>
        <dbReference type="EMBL" id="SVA81614.1"/>
    </source>
</evidence>
<organism evidence="1">
    <name type="scientific">marine metagenome</name>
    <dbReference type="NCBI Taxonomy" id="408172"/>
    <lineage>
        <taxon>unclassified sequences</taxon>
        <taxon>metagenomes</taxon>
        <taxon>ecological metagenomes</taxon>
    </lineage>
</organism>
<proteinExistence type="predicted"/>
<dbReference type="EMBL" id="UINC01019289">
    <property type="protein sequence ID" value="SVA81614.1"/>
    <property type="molecule type" value="Genomic_DNA"/>
</dbReference>
<dbReference type="AlphaFoldDB" id="A0A381YXE4"/>
<accession>A0A381YXE4</accession>
<gene>
    <name evidence="1" type="ORF">METZ01_LOCUS134468</name>
</gene>